<feature type="compositionally biased region" description="Acidic residues" evidence="1">
    <location>
        <begin position="98"/>
        <end position="111"/>
    </location>
</feature>
<evidence type="ECO:0000256" key="1">
    <source>
        <dbReference type="SAM" id="MobiDB-lite"/>
    </source>
</evidence>
<evidence type="ECO:0000313" key="3">
    <source>
        <dbReference type="Proteomes" id="UP000001261"/>
    </source>
</evidence>
<dbReference type="InParanoid" id="J3K2K6"/>
<dbReference type="AlphaFoldDB" id="J3K2K6"/>
<dbReference type="GeneID" id="4558899"/>
<gene>
    <name evidence="2" type="ORF">CIMG_09532</name>
</gene>
<proteinExistence type="predicted"/>
<feature type="region of interest" description="Disordered" evidence="1">
    <location>
        <begin position="98"/>
        <end position="134"/>
    </location>
</feature>
<evidence type="ECO:0000313" key="2">
    <source>
        <dbReference type="EMBL" id="EAS28328.3"/>
    </source>
</evidence>
<accession>J3K2K6</accession>
<feature type="region of interest" description="Disordered" evidence="1">
    <location>
        <begin position="1"/>
        <end position="69"/>
    </location>
</feature>
<dbReference type="EMBL" id="GG704915">
    <property type="protein sequence ID" value="EAS28328.3"/>
    <property type="molecule type" value="Genomic_DNA"/>
</dbReference>
<reference evidence="3" key="2">
    <citation type="journal article" date="2010" name="Genome Res.">
        <title>Population genomic sequencing of Coccidioides fungi reveals recent hybridization and transposon control.</title>
        <authorList>
            <person name="Neafsey D.E."/>
            <person name="Barker B.M."/>
            <person name="Sharpton T.J."/>
            <person name="Stajich J.E."/>
            <person name="Park D.J."/>
            <person name="Whiston E."/>
            <person name="Hung C.-Y."/>
            <person name="McMahan C."/>
            <person name="White J."/>
            <person name="Sykes S."/>
            <person name="Heiman D."/>
            <person name="Young S."/>
            <person name="Zeng Q."/>
            <person name="Abouelleil A."/>
            <person name="Aftuck L."/>
            <person name="Bessette D."/>
            <person name="Brown A."/>
            <person name="FitzGerald M."/>
            <person name="Lui A."/>
            <person name="Macdonald J.P."/>
            <person name="Priest M."/>
            <person name="Orbach M.J."/>
            <person name="Galgiani J.N."/>
            <person name="Kirkland T.N."/>
            <person name="Cole G.T."/>
            <person name="Birren B.W."/>
            <person name="Henn M.R."/>
            <person name="Taylor J.W."/>
            <person name="Rounsley S.D."/>
        </authorList>
    </citation>
    <scope>GENOME REANNOTATION</scope>
    <source>
        <strain evidence="3">RS</strain>
    </source>
</reference>
<reference evidence="3" key="1">
    <citation type="journal article" date="2009" name="Genome Res.">
        <title>Comparative genomic analyses of the human fungal pathogens Coccidioides and their relatives.</title>
        <authorList>
            <person name="Sharpton T.J."/>
            <person name="Stajich J.E."/>
            <person name="Rounsley S.D."/>
            <person name="Gardner M.J."/>
            <person name="Wortman J.R."/>
            <person name="Jordar V.S."/>
            <person name="Maiti R."/>
            <person name="Kodira C.D."/>
            <person name="Neafsey D.E."/>
            <person name="Zeng Q."/>
            <person name="Hung C.-Y."/>
            <person name="McMahan C."/>
            <person name="Muszewska A."/>
            <person name="Grynberg M."/>
            <person name="Mandel M.A."/>
            <person name="Kellner E.M."/>
            <person name="Barker B.M."/>
            <person name="Galgiani J.N."/>
            <person name="Orbach M.J."/>
            <person name="Kirkland T.N."/>
            <person name="Cole G.T."/>
            <person name="Henn M.R."/>
            <person name="Birren B.W."/>
            <person name="Taylor J.W."/>
        </authorList>
    </citation>
    <scope>NUCLEOTIDE SEQUENCE [LARGE SCALE GENOMIC DNA]</scope>
    <source>
        <strain evidence="3">RS</strain>
    </source>
</reference>
<dbReference type="VEuPathDB" id="FungiDB:CIMG_09532"/>
<name>J3K2K6_COCIM</name>
<dbReference type="Proteomes" id="UP000001261">
    <property type="component" value="Unassembled WGS sequence"/>
</dbReference>
<protein>
    <submittedName>
        <fullName evidence="2">Uncharacterized protein</fullName>
    </submittedName>
</protein>
<organism evidence="2 3">
    <name type="scientific">Coccidioides immitis (strain RS)</name>
    <name type="common">Valley fever fungus</name>
    <dbReference type="NCBI Taxonomy" id="246410"/>
    <lineage>
        <taxon>Eukaryota</taxon>
        <taxon>Fungi</taxon>
        <taxon>Dikarya</taxon>
        <taxon>Ascomycota</taxon>
        <taxon>Pezizomycotina</taxon>
        <taxon>Eurotiomycetes</taxon>
        <taxon>Eurotiomycetidae</taxon>
        <taxon>Onygenales</taxon>
        <taxon>Onygenaceae</taxon>
        <taxon>Coccidioides</taxon>
    </lineage>
</organism>
<dbReference type="KEGG" id="cim:CIMG_09532"/>
<keyword evidence="3" id="KW-1185">Reference proteome</keyword>
<dbReference type="RefSeq" id="XP_001239911.2">
    <property type="nucleotide sequence ID" value="XM_001239910.2"/>
</dbReference>
<sequence length="134" mass="15212">MKLGGRAGVVSGHAGRREDAEPPRPPPRQTKGDASSWIPYSWAGRERERGCESTAGEETMTGERKKKRDKYRKMLCNISKSKKTLWDRPGYGRKNELDEFTEENELDELPSSDDPQVRPGKAAAPWPEIREISR</sequence>